<dbReference type="SUPFAM" id="SSF56601">
    <property type="entry name" value="beta-lactamase/transpeptidase-like"/>
    <property type="match status" value="1"/>
</dbReference>
<evidence type="ECO:0000313" key="5">
    <source>
        <dbReference type="Proteomes" id="UP001305779"/>
    </source>
</evidence>
<dbReference type="InterPro" id="IPR012338">
    <property type="entry name" value="Beta-lactam/transpept-like"/>
</dbReference>
<sequence>MPSSSANPFTDGFDTLAQETIKKWKVPGIAFNVIHDDEEFSKAYCLADIENNKPVDVDETLYNVGSTTKAQLCAAWAIYINSEANTSKAKKDRISWRSPLAQIIPADFTLPDPIQTQQVTLEDLLCHKSGMASHDLAYGFEGVRTPRDVTRNLRNLALKSPMRSEWSYCNIGYGVATHALEVVTGKSLTEYLRERWWEPLGMTSSFGGVGEVEEMGEQGSFELSKPQDITPVSGAGYIVSTASDYTKWLRCLLAGSPPLSQHIVEGLFTPRIPVPWKAPFTTPFEGSHVQYALGWFVGFLYGYKVLYHTGGSIGYGCIVMLVPEFRWAAVMMGNEFNTGLRVQSLVFELFEISLGLTKDERRAFRTTDEAVGERERMRFPEREAKIKALFPGGPFRASIPQVLPLAAYAGTYFNAGYGLLTITVSDGEDFLRCEIADRTWPLSIKIQHINAEHWLFEQTNGERQMWKAESRISVNGTVEWFGIALDGTSADHLVWFERLKT</sequence>
<dbReference type="InterPro" id="IPR050491">
    <property type="entry name" value="AmpC-like"/>
</dbReference>
<keyword evidence="5" id="KW-1185">Reference proteome</keyword>
<dbReference type="EMBL" id="JAXOVC010000001">
    <property type="protein sequence ID" value="KAK4508756.1"/>
    <property type="molecule type" value="Genomic_DNA"/>
</dbReference>
<accession>A0ABR0F477</accession>
<proteinExistence type="inferred from homology"/>
<dbReference type="PANTHER" id="PTHR46825">
    <property type="entry name" value="D-ALANYL-D-ALANINE-CARBOXYPEPTIDASE/ENDOPEPTIDASE AMPH"/>
    <property type="match status" value="1"/>
</dbReference>
<feature type="domain" description="Peptidase S12 Pab87-related C-terminal" evidence="3">
    <location>
        <begin position="398"/>
        <end position="498"/>
    </location>
</feature>
<evidence type="ECO:0008006" key="6">
    <source>
        <dbReference type="Google" id="ProtNLM"/>
    </source>
</evidence>
<reference evidence="4 5" key="1">
    <citation type="journal article" date="2023" name="G3 (Bethesda)">
        <title>A chromosome-level genome assembly of Zasmidium syzygii isolated from banana leaves.</title>
        <authorList>
            <person name="van Westerhoven A.C."/>
            <person name="Mehrabi R."/>
            <person name="Talebi R."/>
            <person name="Steentjes M.B.F."/>
            <person name="Corcolon B."/>
            <person name="Chong P.A."/>
            <person name="Kema G.H.J."/>
            <person name="Seidl M.F."/>
        </authorList>
    </citation>
    <scope>NUCLEOTIDE SEQUENCE [LARGE SCALE GENOMIC DNA]</scope>
    <source>
        <strain evidence="4 5">P124</strain>
    </source>
</reference>
<dbReference type="Gene3D" id="2.40.128.600">
    <property type="match status" value="1"/>
</dbReference>
<dbReference type="Pfam" id="PF00144">
    <property type="entry name" value="Beta-lactamase"/>
    <property type="match status" value="1"/>
</dbReference>
<organism evidence="4 5">
    <name type="scientific">Zasmidium cellare</name>
    <name type="common">Wine cellar mold</name>
    <name type="synonym">Racodium cellare</name>
    <dbReference type="NCBI Taxonomy" id="395010"/>
    <lineage>
        <taxon>Eukaryota</taxon>
        <taxon>Fungi</taxon>
        <taxon>Dikarya</taxon>
        <taxon>Ascomycota</taxon>
        <taxon>Pezizomycotina</taxon>
        <taxon>Dothideomycetes</taxon>
        <taxon>Dothideomycetidae</taxon>
        <taxon>Mycosphaerellales</taxon>
        <taxon>Mycosphaerellaceae</taxon>
        <taxon>Zasmidium</taxon>
    </lineage>
</organism>
<dbReference type="InterPro" id="IPR001466">
    <property type="entry name" value="Beta-lactam-related"/>
</dbReference>
<dbReference type="InterPro" id="IPR021860">
    <property type="entry name" value="Peptidase_S12_Pab87-rel_C"/>
</dbReference>
<name>A0ABR0F477_ZASCE</name>
<protein>
    <recommendedName>
        <fullName evidence="6">Beta-lactamase/transpeptidase-like protein</fullName>
    </recommendedName>
</protein>
<comment type="similarity">
    <text evidence="1">Belongs to the peptidase S12 family.</text>
</comment>
<evidence type="ECO:0000256" key="1">
    <source>
        <dbReference type="ARBA" id="ARBA00038215"/>
    </source>
</evidence>
<evidence type="ECO:0000313" key="4">
    <source>
        <dbReference type="EMBL" id="KAK4508756.1"/>
    </source>
</evidence>
<gene>
    <name evidence="4" type="ORF">PRZ48_002495</name>
</gene>
<evidence type="ECO:0000259" key="3">
    <source>
        <dbReference type="Pfam" id="PF11954"/>
    </source>
</evidence>
<dbReference type="PANTHER" id="PTHR46825:SF9">
    <property type="entry name" value="BETA-LACTAMASE-RELATED DOMAIN-CONTAINING PROTEIN"/>
    <property type="match status" value="1"/>
</dbReference>
<dbReference type="Pfam" id="PF11954">
    <property type="entry name" value="DUF3471"/>
    <property type="match status" value="1"/>
</dbReference>
<evidence type="ECO:0000259" key="2">
    <source>
        <dbReference type="Pfam" id="PF00144"/>
    </source>
</evidence>
<dbReference type="Proteomes" id="UP001305779">
    <property type="component" value="Unassembled WGS sequence"/>
</dbReference>
<dbReference type="Gene3D" id="3.40.710.10">
    <property type="entry name" value="DD-peptidase/beta-lactamase superfamily"/>
    <property type="match status" value="1"/>
</dbReference>
<comment type="caution">
    <text evidence="4">The sequence shown here is derived from an EMBL/GenBank/DDBJ whole genome shotgun (WGS) entry which is preliminary data.</text>
</comment>
<feature type="domain" description="Beta-lactamase-related" evidence="2">
    <location>
        <begin position="14"/>
        <end position="338"/>
    </location>
</feature>